<keyword evidence="3" id="KW-1003">Cell membrane</keyword>
<keyword evidence="4 7" id="KW-0812">Transmembrane</keyword>
<evidence type="ECO:0000256" key="7">
    <source>
        <dbReference type="RuleBase" id="RU363032"/>
    </source>
</evidence>
<comment type="subcellular location">
    <subcellularLocation>
        <location evidence="1 7">Cell membrane</location>
        <topology evidence="1 7">Multi-pass membrane protein</topology>
    </subcellularLocation>
</comment>
<gene>
    <name evidence="9" type="ORF">KQI82_00850</name>
</gene>
<dbReference type="CDD" id="cd06261">
    <property type="entry name" value="TM_PBP2"/>
    <property type="match status" value="1"/>
</dbReference>
<proteinExistence type="inferred from homology"/>
<keyword evidence="2 7" id="KW-0813">Transport</keyword>
<feature type="transmembrane region" description="Helical" evidence="7">
    <location>
        <begin position="9"/>
        <end position="27"/>
    </location>
</feature>
<dbReference type="Pfam" id="PF00528">
    <property type="entry name" value="BPD_transp_1"/>
    <property type="match status" value="1"/>
</dbReference>
<dbReference type="RefSeq" id="WP_216557369.1">
    <property type="nucleotide sequence ID" value="NZ_JAHLQN010000001.1"/>
</dbReference>
<comment type="similarity">
    <text evidence="7">Belongs to the binding-protein-dependent transport system permease family.</text>
</comment>
<feature type="domain" description="ABC transmembrane type-1" evidence="8">
    <location>
        <begin position="95"/>
        <end position="296"/>
    </location>
</feature>
<feature type="transmembrane region" description="Helical" evidence="7">
    <location>
        <begin position="95"/>
        <end position="122"/>
    </location>
</feature>
<evidence type="ECO:0000313" key="10">
    <source>
        <dbReference type="Proteomes" id="UP000787672"/>
    </source>
</evidence>
<evidence type="ECO:0000256" key="6">
    <source>
        <dbReference type="ARBA" id="ARBA00023136"/>
    </source>
</evidence>
<organism evidence="9 10">
    <name type="scientific">Dysosmobacter acutus</name>
    <dbReference type="NCBI Taxonomy" id="2841504"/>
    <lineage>
        <taxon>Bacteria</taxon>
        <taxon>Bacillati</taxon>
        <taxon>Bacillota</taxon>
        <taxon>Clostridia</taxon>
        <taxon>Eubacteriales</taxon>
        <taxon>Oscillospiraceae</taxon>
        <taxon>Dysosmobacter</taxon>
    </lineage>
</organism>
<feature type="transmembrane region" description="Helical" evidence="7">
    <location>
        <begin position="173"/>
        <end position="191"/>
    </location>
</feature>
<keyword evidence="6 7" id="KW-0472">Membrane</keyword>
<feature type="transmembrane region" description="Helical" evidence="7">
    <location>
        <begin position="227"/>
        <end position="253"/>
    </location>
</feature>
<comment type="caution">
    <text evidence="9">The sequence shown here is derived from an EMBL/GenBank/DDBJ whole genome shotgun (WGS) entry which is preliminary data.</text>
</comment>
<name>A0ABS6F5N5_9FIRM</name>
<evidence type="ECO:0000256" key="5">
    <source>
        <dbReference type="ARBA" id="ARBA00022989"/>
    </source>
</evidence>
<dbReference type="PROSITE" id="PS50928">
    <property type="entry name" value="ABC_TM1"/>
    <property type="match status" value="1"/>
</dbReference>
<dbReference type="InterPro" id="IPR000515">
    <property type="entry name" value="MetI-like"/>
</dbReference>
<evidence type="ECO:0000256" key="1">
    <source>
        <dbReference type="ARBA" id="ARBA00004651"/>
    </source>
</evidence>
<accession>A0ABS6F5N5</accession>
<feature type="transmembrane region" description="Helical" evidence="7">
    <location>
        <begin position="273"/>
        <end position="299"/>
    </location>
</feature>
<dbReference type="PANTHER" id="PTHR43163">
    <property type="entry name" value="DIPEPTIDE TRANSPORT SYSTEM PERMEASE PROTEIN DPPB-RELATED"/>
    <property type="match status" value="1"/>
</dbReference>
<evidence type="ECO:0000256" key="3">
    <source>
        <dbReference type="ARBA" id="ARBA00022475"/>
    </source>
</evidence>
<evidence type="ECO:0000256" key="2">
    <source>
        <dbReference type="ARBA" id="ARBA00022448"/>
    </source>
</evidence>
<evidence type="ECO:0000259" key="8">
    <source>
        <dbReference type="PROSITE" id="PS50928"/>
    </source>
</evidence>
<evidence type="ECO:0000256" key="4">
    <source>
        <dbReference type="ARBA" id="ARBA00022692"/>
    </source>
</evidence>
<feature type="transmembrane region" description="Helical" evidence="7">
    <location>
        <begin position="134"/>
        <end position="153"/>
    </location>
</feature>
<sequence length="311" mass="34040">MLKFIGKRLLMMVPVIIGISFIIFSIMELTPGDPARIILGQAATEEAVAELREEMGLNQNFFIRYGTYILNALQGNFGESYRTQMLVTDELVSRIPATLLLTLGATILMVAIGIPIGVISAVRQYSVVDVTSTVLTLILTSMPSFWLGLMLMLYVSLQLNLLPATGIDTWKNFILPCITLSSVSLATIVRITRSNMLEVIRADYIRTARAKGAAEKQVVLHHALRNALLPIITIVGLNFAVMMGGAVVIESVFAIPGVGTLLLTSIRAKDTPTVMACTLFIAFVIGFTNLLVDILYAFIDPRLKAKYTRAK</sequence>
<dbReference type="InterPro" id="IPR045621">
    <property type="entry name" value="BPD_transp_1_N"/>
</dbReference>
<dbReference type="PANTHER" id="PTHR43163:SF6">
    <property type="entry name" value="DIPEPTIDE TRANSPORT SYSTEM PERMEASE PROTEIN DPPB-RELATED"/>
    <property type="match status" value="1"/>
</dbReference>
<dbReference type="Proteomes" id="UP000787672">
    <property type="component" value="Unassembled WGS sequence"/>
</dbReference>
<dbReference type="EMBL" id="JAHLQN010000001">
    <property type="protein sequence ID" value="MBU5625482.1"/>
    <property type="molecule type" value="Genomic_DNA"/>
</dbReference>
<evidence type="ECO:0000313" key="9">
    <source>
        <dbReference type="EMBL" id="MBU5625482.1"/>
    </source>
</evidence>
<dbReference type="Pfam" id="PF19300">
    <property type="entry name" value="BPD_transp_1_N"/>
    <property type="match status" value="1"/>
</dbReference>
<keyword evidence="10" id="KW-1185">Reference proteome</keyword>
<keyword evidence="5 7" id="KW-1133">Transmembrane helix</keyword>
<protein>
    <submittedName>
        <fullName evidence="9">ABC transporter permease</fullName>
    </submittedName>
</protein>
<reference evidence="9 10" key="1">
    <citation type="submission" date="2021-06" db="EMBL/GenBank/DDBJ databases">
        <authorList>
            <person name="Sun Q."/>
            <person name="Li D."/>
        </authorList>
    </citation>
    <scope>NUCLEOTIDE SEQUENCE [LARGE SCALE GENOMIC DNA]</scope>
    <source>
        <strain evidence="9 10">MSJ-2</strain>
    </source>
</reference>